<protein>
    <submittedName>
        <fullName evidence="1">Uncharacterized protein</fullName>
    </submittedName>
</protein>
<evidence type="ECO:0000313" key="3">
    <source>
        <dbReference type="Proteomes" id="UP000249616"/>
    </source>
</evidence>
<dbReference type="Proteomes" id="UP000249616">
    <property type="component" value="Chromosome"/>
</dbReference>
<dbReference type="KEGG" id="scad:DN051_00390"/>
<dbReference type="KEGG" id="scad:DN051_40420"/>
<name>A0A2Z4IRR6_9ACTN</name>
<evidence type="ECO:0000313" key="2">
    <source>
        <dbReference type="EMBL" id="AWW42091.1"/>
    </source>
</evidence>
<sequence>MPESARGAMRCCHEHAVQTPALPSRSRAAAACRSHYDALPEVCFRPLARALTSSGRGYDEDLDESVFDHPRWPVVDDWLKYGDDGPVQLRTEAFAPSADSSRTTGNDT</sequence>
<dbReference type="AlphaFoldDB" id="A0A2Z4IRR6"/>
<proteinExistence type="predicted"/>
<organism evidence="1 3">
    <name type="scientific">Streptomyces cadmiisoli</name>
    <dbReference type="NCBI Taxonomy" id="2184053"/>
    <lineage>
        <taxon>Bacteria</taxon>
        <taxon>Bacillati</taxon>
        <taxon>Actinomycetota</taxon>
        <taxon>Actinomycetes</taxon>
        <taxon>Kitasatosporales</taxon>
        <taxon>Streptomycetaceae</taxon>
        <taxon>Streptomyces</taxon>
        <taxon>Streptomyces aurantiacus group</taxon>
    </lineage>
</organism>
<reference evidence="1 3" key="1">
    <citation type="journal article" date="2019" name="Int. J. Syst. Evol. Microbiol.">
        <title>Streptomyces cadmiisoli sp. nov., a novel actinomycete isolated from cadmium-contaminated soil.</title>
        <authorList>
            <person name="Li K."/>
            <person name="Tang X."/>
            <person name="Zhao J."/>
            <person name="Guo Y."/>
            <person name="Tang Y."/>
            <person name="Gao J."/>
        </authorList>
    </citation>
    <scope>NUCLEOTIDE SEQUENCE [LARGE SCALE GENOMIC DNA]</scope>
    <source>
        <strain evidence="1 3">ZFG47</strain>
    </source>
</reference>
<accession>A0A2Z4IRR6</accession>
<gene>
    <name evidence="1" type="ORF">DN051_00390</name>
    <name evidence="2" type="ORF">DN051_40420</name>
</gene>
<dbReference type="EMBL" id="CP030073">
    <property type="protein sequence ID" value="AWW42091.1"/>
    <property type="molecule type" value="Genomic_DNA"/>
</dbReference>
<dbReference type="EMBL" id="CP030073">
    <property type="protein sequence ID" value="AWW35349.1"/>
    <property type="molecule type" value="Genomic_DNA"/>
</dbReference>
<evidence type="ECO:0000313" key="1">
    <source>
        <dbReference type="EMBL" id="AWW35349.1"/>
    </source>
</evidence>
<keyword evidence="3" id="KW-1185">Reference proteome</keyword>